<protein>
    <submittedName>
        <fullName evidence="1">Uncharacterized protein</fullName>
    </submittedName>
</protein>
<dbReference type="EMBL" id="CADCXU010036300">
    <property type="protein sequence ID" value="CAB0021081.1"/>
    <property type="molecule type" value="Genomic_DNA"/>
</dbReference>
<feature type="non-terminal residue" evidence="1">
    <location>
        <position position="82"/>
    </location>
</feature>
<sequence length="82" mass="10062">MCNRKRSKPQINLRLFFDELPEFDEWPENPKNKSKYSVMNPCKHTKTWKYPLYQLPIRYWSSFIISETMASVCNLRLQWLFV</sequence>
<dbReference type="Proteomes" id="UP000479000">
    <property type="component" value="Unassembled WGS sequence"/>
</dbReference>
<gene>
    <name evidence="1" type="ORF">NTEN_LOCUS24606</name>
</gene>
<name>A0A6H5I0D3_9HEMI</name>
<keyword evidence="2" id="KW-1185">Reference proteome</keyword>
<evidence type="ECO:0000313" key="1">
    <source>
        <dbReference type="EMBL" id="CAB0021081.1"/>
    </source>
</evidence>
<accession>A0A6H5I0D3</accession>
<dbReference type="AlphaFoldDB" id="A0A6H5I0D3"/>
<organism evidence="1 2">
    <name type="scientific">Nesidiocoris tenuis</name>
    <dbReference type="NCBI Taxonomy" id="355587"/>
    <lineage>
        <taxon>Eukaryota</taxon>
        <taxon>Metazoa</taxon>
        <taxon>Ecdysozoa</taxon>
        <taxon>Arthropoda</taxon>
        <taxon>Hexapoda</taxon>
        <taxon>Insecta</taxon>
        <taxon>Pterygota</taxon>
        <taxon>Neoptera</taxon>
        <taxon>Paraneoptera</taxon>
        <taxon>Hemiptera</taxon>
        <taxon>Heteroptera</taxon>
        <taxon>Panheteroptera</taxon>
        <taxon>Cimicomorpha</taxon>
        <taxon>Miridae</taxon>
        <taxon>Dicyphina</taxon>
        <taxon>Nesidiocoris</taxon>
    </lineage>
</organism>
<reference evidence="1 2" key="1">
    <citation type="submission" date="2020-02" db="EMBL/GenBank/DDBJ databases">
        <authorList>
            <person name="Ferguson B K."/>
        </authorList>
    </citation>
    <scope>NUCLEOTIDE SEQUENCE [LARGE SCALE GENOMIC DNA]</scope>
</reference>
<feature type="non-terminal residue" evidence="1">
    <location>
        <position position="1"/>
    </location>
</feature>
<evidence type="ECO:0000313" key="2">
    <source>
        <dbReference type="Proteomes" id="UP000479000"/>
    </source>
</evidence>
<proteinExistence type="predicted"/>